<sequence>MTWEKEHSYLRFICRVTDENMPVILFDSQGNKYEDHTLNDQLYNRKTQESLFHLTNIHEIVFTIDISQKTNVDGIWLCCQGDETFQTEVSVAAGIISATSIRIVGTLIHNFQNSKVKLECFSCREPYGNNVEFLINQQSEDMITFDKDTETCMHITGNCHPSECACSSSGNEFIRIFPVNDVQSTLYSCSMQFTDIDKGSVFIKLASIYFNGTGKYPASFPDIYDTVDKDDEKLLLDALLVKRVGIEQNNVAERKDALSVLTKGTREQPITLNLLNVNCSGSHI</sequence>
<gene>
    <name evidence="1" type="ORF">MGAL_10B070050</name>
</gene>
<proteinExistence type="predicted"/>
<comment type="caution">
    <text evidence="1">The sequence shown here is derived from an EMBL/GenBank/DDBJ whole genome shotgun (WGS) entry which is preliminary data.</text>
</comment>
<reference evidence="1" key="1">
    <citation type="submission" date="2018-11" db="EMBL/GenBank/DDBJ databases">
        <authorList>
            <person name="Alioto T."/>
            <person name="Alioto T."/>
        </authorList>
    </citation>
    <scope>NUCLEOTIDE SEQUENCE</scope>
</reference>
<protein>
    <submittedName>
        <fullName evidence="1">Uncharacterized protein</fullName>
    </submittedName>
</protein>
<dbReference type="AlphaFoldDB" id="A0A8B6H074"/>
<evidence type="ECO:0000313" key="2">
    <source>
        <dbReference type="Proteomes" id="UP000596742"/>
    </source>
</evidence>
<dbReference type="OrthoDB" id="10516578at2759"/>
<dbReference type="Proteomes" id="UP000596742">
    <property type="component" value="Unassembled WGS sequence"/>
</dbReference>
<keyword evidence="2" id="KW-1185">Reference proteome</keyword>
<evidence type="ECO:0000313" key="1">
    <source>
        <dbReference type="EMBL" id="VDI71779.1"/>
    </source>
</evidence>
<dbReference type="EMBL" id="UYJE01009269">
    <property type="protein sequence ID" value="VDI71779.1"/>
    <property type="molecule type" value="Genomic_DNA"/>
</dbReference>
<accession>A0A8B6H074</accession>
<organism evidence="1 2">
    <name type="scientific">Mytilus galloprovincialis</name>
    <name type="common">Mediterranean mussel</name>
    <dbReference type="NCBI Taxonomy" id="29158"/>
    <lineage>
        <taxon>Eukaryota</taxon>
        <taxon>Metazoa</taxon>
        <taxon>Spiralia</taxon>
        <taxon>Lophotrochozoa</taxon>
        <taxon>Mollusca</taxon>
        <taxon>Bivalvia</taxon>
        <taxon>Autobranchia</taxon>
        <taxon>Pteriomorphia</taxon>
        <taxon>Mytilida</taxon>
        <taxon>Mytiloidea</taxon>
        <taxon>Mytilidae</taxon>
        <taxon>Mytilinae</taxon>
        <taxon>Mytilus</taxon>
    </lineage>
</organism>
<name>A0A8B6H074_MYTGA</name>